<keyword evidence="7 9" id="KW-0472">Membrane</keyword>
<feature type="transmembrane region" description="Helical" evidence="9">
    <location>
        <begin position="153"/>
        <end position="172"/>
    </location>
</feature>
<name>A0A816HAS0_ADIRI</name>
<keyword evidence="5" id="KW-0256">Endoplasmic reticulum</keyword>
<evidence type="ECO:0000256" key="4">
    <source>
        <dbReference type="ARBA" id="ARBA00022692"/>
    </source>
</evidence>
<keyword evidence="11" id="KW-1185">Reference proteome</keyword>
<feature type="non-terminal residue" evidence="10">
    <location>
        <position position="223"/>
    </location>
</feature>
<evidence type="ECO:0000256" key="2">
    <source>
        <dbReference type="ARBA" id="ARBA00007475"/>
    </source>
</evidence>
<dbReference type="Pfam" id="PF07281">
    <property type="entry name" value="INSIG"/>
    <property type="match status" value="1"/>
</dbReference>
<evidence type="ECO:0000256" key="3">
    <source>
        <dbReference type="ARBA" id="ARBA00022548"/>
    </source>
</evidence>
<organism evidence="10 11">
    <name type="scientific">Adineta ricciae</name>
    <name type="common">Rotifer</name>
    <dbReference type="NCBI Taxonomy" id="249248"/>
    <lineage>
        <taxon>Eukaryota</taxon>
        <taxon>Metazoa</taxon>
        <taxon>Spiralia</taxon>
        <taxon>Gnathifera</taxon>
        <taxon>Rotifera</taxon>
        <taxon>Eurotatoria</taxon>
        <taxon>Bdelloidea</taxon>
        <taxon>Adinetida</taxon>
        <taxon>Adinetidae</taxon>
        <taxon>Adineta</taxon>
    </lineage>
</organism>
<feature type="transmembrane region" description="Helical" evidence="9">
    <location>
        <begin position="66"/>
        <end position="85"/>
    </location>
</feature>
<evidence type="ECO:0000256" key="8">
    <source>
        <dbReference type="ARBA" id="ARBA00023166"/>
    </source>
</evidence>
<feature type="transmembrane region" description="Helical" evidence="9">
    <location>
        <begin position="28"/>
        <end position="46"/>
    </location>
</feature>
<evidence type="ECO:0000256" key="7">
    <source>
        <dbReference type="ARBA" id="ARBA00023136"/>
    </source>
</evidence>
<keyword evidence="6 9" id="KW-1133">Transmembrane helix</keyword>
<keyword evidence="3" id="KW-0153">Cholesterol metabolism</keyword>
<accession>A0A816HAS0</accession>
<reference evidence="10" key="1">
    <citation type="submission" date="2021-02" db="EMBL/GenBank/DDBJ databases">
        <authorList>
            <person name="Nowell W R."/>
        </authorList>
    </citation>
    <scope>NUCLEOTIDE SEQUENCE</scope>
</reference>
<proteinExistence type="inferred from homology"/>
<feature type="non-terminal residue" evidence="10">
    <location>
        <position position="1"/>
    </location>
</feature>
<sequence length="223" mass="24864">IQANLYFTKTPMTTVVLRTSSSSSSRSLILFVFGCTLAVVLMTFQYEHKLLLFNSPRLMLTLPSLSLISICGLSAALVGFLYPLLTTSIDQTSMTVYNDDSIQKSQICKSLVIFVGINHLCAKIPFPSDLHFSIIITLLCIAFWWYFDGTRFDFTFSLAIALILTLITEILLRAGALQYTHSDFYLKTCVPCLTFAGAILTIQITKLLSHPTVITTIQIDSEH</sequence>
<dbReference type="Proteomes" id="UP000663828">
    <property type="component" value="Unassembled WGS sequence"/>
</dbReference>
<evidence type="ECO:0000256" key="1">
    <source>
        <dbReference type="ARBA" id="ARBA00004477"/>
    </source>
</evidence>
<comment type="subcellular location">
    <subcellularLocation>
        <location evidence="1">Endoplasmic reticulum membrane</location>
        <topology evidence="1">Multi-pass membrane protein</topology>
    </subcellularLocation>
</comment>
<keyword evidence="4 9" id="KW-0812">Transmembrane</keyword>
<evidence type="ECO:0000256" key="5">
    <source>
        <dbReference type="ARBA" id="ARBA00022824"/>
    </source>
</evidence>
<protein>
    <submittedName>
        <fullName evidence="10">Uncharacterized protein</fullName>
    </submittedName>
</protein>
<evidence type="ECO:0000256" key="6">
    <source>
        <dbReference type="ARBA" id="ARBA00022989"/>
    </source>
</evidence>
<dbReference type="EMBL" id="CAJNOR010016897">
    <property type="protein sequence ID" value="CAF1686192.1"/>
    <property type="molecule type" value="Genomic_DNA"/>
</dbReference>
<keyword evidence="8" id="KW-0753">Steroid metabolism</keyword>
<evidence type="ECO:0000313" key="11">
    <source>
        <dbReference type="Proteomes" id="UP000663828"/>
    </source>
</evidence>
<evidence type="ECO:0000313" key="10">
    <source>
        <dbReference type="EMBL" id="CAF1686192.1"/>
    </source>
</evidence>
<gene>
    <name evidence="10" type="ORF">XAT740_LOCUS61990</name>
</gene>
<dbReference type="PANTHER" id="PTHR15301">
    <property type="entry name" value="INSULIN-INDUCED GENE 1"/>
    <property type="match status" value="1"/>
</dbReference>
<dbReference type="AlphaFoldDB" id="A0A816HAS0"/>
<comment type="caution">
    <text evidence="10">The sequence shown here is derived from an EMBL/GenBank/DDBJ whole genome shotgun (WGS) entry which is preliminary data.</text>
</comment>
<comment type="similarity">
    <text evidence="2">Belongs to the INSIG family.</text>
</comment>
<dbReference type="GO" id="GO:0005789">
    <property type="term" value="C:endoplasmic reticulum membrane"/>
    <property type="evidence" value="ECO:0007669"/>
    <property type="project" value="UniProtKB-SubCell"/>
</dbReference>
<dbReference type="GO" id="GO:0008203">
    <property type="term" value="P:cholesterol metabolic process"/>
    <property type="evidence" value="ECO:0007669"/>
    <property type="project" value="UniProtKB-KW"/>
</dbReference>
<dbReference type="PANTHER" id="PTHR15301:SF3">
    <property type="entry name" value="PROTEIN NSG1-RELATED"/>
    <property type="match status" value="1"/>
</dbReference>
<dbReference type="GO" id="GO:0016126">
    <property type="term" value="P:sterol biosynthetic process"/>
    <property type="evidence" value="ECO:0007669"/>
    <property type="project" value="TreeGrafter"/>
</dbReference>
<dbReference type="InterPro" id="IPR025929">
    <property type="entry name" value="INSIG_fam"/>
</dbReference>
<evidence type="ECO:0000256" key="9">
    <source>
        <dbReference type="SAM" id="Phobius"/>
    </source>
</evidence>
<feature type="transmembrane region" description="Helical" evidence="9">
    <location>
        <begin position="130"/>
        <end position="147"/>
    </location>
</feature>
<keyword evidence="8" id="KW-1207">Sterol metabolism</keyword>
<keyword evidence="8" id="KW-0443">Lipid metabolism</keyword>